<dbReference type="SUPFAM" id="SSF53474">
    <property type="entry name" value="alpha/beta-Hydrolases"/>
    <property type="match status" value="1"/>
</dbReference>
<name>A0A9P3GM25_9APHY</name>
<keyword evidence="4" id="KW-1185">Reference proteome</keyword>
<dbReference type="InterPro" id="IPR013595">
    <property type="entry name" value="Pept_S33_TAP-like_C"/>
</dbReference>
<dbReference type="Proteomes" id="UP000703269">
    <property type="component" value="Unassembled WGS sequence"/>
</dbReference>
<keyword evidence="1" id="KW-0732">Signal</keyword>
<comment type="caution">
    <text evidence="3">The sequence shown here is derived from an EMBL/GenBank/DDBJ whole genome shotgun (WGS) entry which is preliminary data.</text>
</comment>
<keyword evidence="3" id="KW-0378">Hydrolase</keyword>
<sequence>MRVAHGLSGVAASLAFAHTLHAKSLVARDDFSWENLASSSTLSWTPCYDTLQCTRFTVPLQYSNPSAGDAQLAVIMLPSNLSKSDPSYHGPLFINPGGPGESGVQIVQELGTFLQTIVGPGYDIVSFDPRAVGATTPSFQIFNNTLEVSEFYGSYASDASVGPAALGTGLAQARILGQLAASNPEVRLVAESSSTAAVASDMLVLARVFGYQKVNYWGFSFASMFPDNVGRFIIDGVVNVHEYYTGKQPSALLTIDAALSSVWDACVADGPSACAFAANASSAADISTRVSALLTQLKTAPVPVFNGDGWALADATVLAQTLLGMLYNPYAYAPGIVDALIALEAGDASLVAANSTTSVPFTTADAECAARGLVQGLLEGKAVIQCGDIIGEADTTLAEVNADYEAMRNVSEVFAPIFYPESPGPCNGWPLRGKDVFNVSLGGNTSTPILIVNNVYDPLTPLANARNVSASFPRSVVLAQNATGHTSLSGLSSCTMAAIGAYFGNGTLPKEGTVCPGGLTMFANKSTVAAREYSDEGKEYEHAARARSGFFGRRLRSIPWGKRL</sequence>
<dbReference type="OrthoDB" id="425534at2759"/>
<dbReference type="GO" id="GO:0016787">
    <property type="term" value="F:hydrolase activity"/>
    <property type="evidence" value="ECO:0007669"/>
    <property type="project" value="UniProtKB-KW"/>
</dbReference>
<dbReference type="AlphaFoldDB" id="A0A9P3GM25"/>
<feature type="domain" description="Peptidase S33 tripeptidyl aminopeptidase-like C-terminal" evidence="2">
    <location>
        <begin position="423"/>
        <end position="515"/>
    </location>
</feature>
<gene>
    <name evidence="3" type="ORF">PsYK624_121780</name>
</gene>
<protein>
    <submittedName>
        <fullName evidence="3">Alpha/beta hydrolase</fullName>
    </submittedName>
</protein>
<dbReference type="Gene3D" id="3.40.50.1820">
    <property type="entry name" value="alpha/beta hydrolase"/>
    <property type="match status" value="1"/>
</dbReference>
<feature type="chain" id="PRO_5040470093" evidence="1">
    <location>
        <begin position="23"/>
        <end position="564"/>
    </location>
</feature>
<accession>A0A9P3GM25</accession>
<evidence type="ECO:0000259" key="2">
    <source>
        <dbReference type="Pfam" id="PF08386"/>
    </source>
</evidence>
<reference evidence="3 4" key="1">
    <citation type="submission" date="2021-08" db="EMBL/GenBank/DDBJ databases">
        <title>Draft Genome Sequence of Phanerochaete sordida strain YK-624.</title>
        <authorList>
            <person name="Mori T."/>
            <person name="Dohra H."/>
            <person name="Suzuki T."/>
            <person name="Kawagishi H."/>
            <person name="Hirai H."/>
        </authorList>
    </citation>
    <scope>NUCLEOTIDE SEQUENCE [LARGE SCALE GENOMIC DNA]</scope>
    <source>
        <strain evidence="3 4">YK-624</strain>
    </source>
</reference>
<evidence type="ECO:0000256" key="1">
    <source>
        <dbReference type="SAM" id="SignalP"/>
    </source>
</evidence>
<evidence type="ECO:0000313" key="3">
    <source>
        <dbReference type="EMBL" id="GJE95985.1"/>
    </source>
</evidence>
<dbReference type="Pfam" id="PF08386">
    <property type="entry name" value="Abhydrolase_4"/>
    <property type="match status" value="1"/>
</dbReference>
<proteinExistence type="predicted"/>
<feature type="signal peptide" evidence="1">
    <location>
        <begin position="1"/>
        <end position="22"/>
    </location>
</feature>
<evidence type="ECO:0000313" key="4">
    <source>
        <dbReference type="Proteomes" id="UP000703269"/>
    </source>
</evidence>
<organism evidence="3 4">
    <name type="scientific">Phanerochaete sordida</name>
    <dbReference type="NCBI Taxonomy" id="48140"/>
    <lineage>
        <taxon>Eukaryota</taxon>
        <taxon>Fungi</taxon>
        <taxon>Dikarya</taxon>
        <taxon>Basidiomycota</taxon>
        <taxon>Agaricomycotina</taxon>
        <taxon>Agaricomycetes</taxon>
        <taxon>Polyporales</taxon>
        <taxon>Phanerochaetaceae</taxon>
        <taxon>Phanerochaete</taxon>
    </lineage>
</organism>
<dbReference type="InterPro" id="IPR029058">
    <property type="entry name" value="AB_hydrolase_fold"/>
</dbReference>
<dbReference type="EMBL" id="BPQB01000054">
    <property type="protein sequence ID" value="GJE95985.1"/>
    <property type="molecule type" value="Genomic_DNA"/>
</dbReference>